<dbReference type="Proteomes" id="UP000464330">
    <property type="component" value="Chromosome"/>
</dbReference>
<sequence length="1074" mass="122074" precursor="true">MKMSKKLIFIAVYLTFIGGVFIYSLPVTIKAAEPFPVPPTSKQTIKKWIKSEDIKINPGHYWYSLDNGNWRADTIKGPIEAKGIMKDGKSYPEDTQLYDEIQPRSITNYKATDHESGIQYTADQLSNIKLENFKWITQDSYHGIRFENTINDAVWVIVAESGVGYREDWYRSTGLGGDGKPRWKILYTTPFKFNYSGIIEESKEIRVREDSSLNVGQSKSYRAEIRTKNFGEKKWSQWSNVSQSTETVWTSDNPSIASVDNEGTVTAKQKGKTYIRASWKKGKYELTGYARVYVDVSVEHDPGPAPEGCTEPVPGLTISGQFLDPKAKGSILADPRGTDQFDVLKGIPTSEDLYTRVHTVNYLQNFRFVRMTGTCSYPVEITKTYELLWRNGEDHLSDKEVVTQRYTVKRPYSYWQTDQLHIYGIEKAEINNFALPSGKIILTPIGYSPPKIDMTHSPYLDSHRIDPVYKDRIDLGLTSLDGGVYRPSIPIEDWSEYAEKTVGKIKVKNDKLVFENKTVMEDGIAEEVGPTPIRIPDPAPASPDVLYQDAITIEKSKPNKEDIPSSGTITYKLIQNINGGEPEIVSDIQELNPVTIHTPVVHYSSIADDKEHNQKTKPSENRSALILNRPVIVTIPTKGRHKQIPGYGERDYAKYVRDKQVKFPFDIYSGDLARFYPQGTWISVPVKQEQAEFFLPSWVNEGFYEVEFRTIAENAPSSNPDAQQQANLDMTYHAASQTLPIEVIGRLYDFQITDIMDFNWEEVFRKQKGSKDPTGNTYWVGTRDADGYNRGNEFPFILPVRQGSHPDPAFRNLSVKTGYHFKFQLKTMGNMFGPDDAIRITPTFYFADAKSGERQPVDVYYHTSNRKFIALGSEKDTYQRNVVLDHRLRNVSPGILTNTAVTVWELFHSNKESVPRAEYISRFLKNARKGSYMGGYETVLLPATLRTFLGPDDVPAEVSLPRAKASIQQWYGEYSIPSQVYLVPRGTDVAAYGVSHRLNEKSPIFLKEGYLIINFDLETIRSANLDEPHLQYIHAPLSNQWKQEGFMYSFTDSAGITFQLDDGDVLFYKADHVG</sequence>
<gene>
    <name evidence="3" type="ORF">ERICV_03362</name>
</gene>
<dbReference type="Gene3D" id="2.60.40.1080">
    <property type="match status" value="1"/>
</dbReference>
<dbReference type="Pfam" id="PF18964">
    <property type="entry name" value="DUF5704"/>
    <property type="match status" value="1"/>
</dbReference>
<reference evidence="3 4" key="1">
    <citation type="journal article" date="2020" name="Int. J. Med. Microbiol.">
        <title>Discovery of Paenibacillus larvae ERIC V: Phenotypic and genomic comparison to genotypes ERIC I-IV reveal different inventories of virulence factors which correlate with epidemiological prevalences of American Foulbrood.</title>
        <authorList>
            <person name="Beims H."/>
            <person name="Bunk B."/>
            <person name="Erler S."/>
            <person name="Mohr K.I."/>
            <person name="Sproer C."/>
            <person name="Pradella S."/>
            <person name="Gunther G."/>
            <person name="Rohde M."/>
            <person name="von der Ohe W."/>
            <person name="Steinert M."/>
        </authorList>
    </citation>
    <scope>NUCLEOTIDE SEQUENCE [LARGE SCALE GENOMIC DNA]</scope>
    <source>
        <strain evidence="3">Eric_V</strain>
    </source>
</reference>
<name>A0A6C0QV08_9BACL</name>
<protein>
    <submittedName>
        <fullName evidence="3">Bacterial Ig-like domain (Group 2)</fullName>
    </submittedName>
</protein>
<dbReference type="InterPro" id="IPR043759">
    <property type="entry name" value="DUF5704"/>
</dbReference>
<proteinExistence type="predicted"/>
<organism evidence="3 4">
    <name type="scientific">Paenibacillus larvae subsp. larvae</name>
    <dbReference type="NCBI Taxonomy" id="147375"/>
    <lineage>
        <taxon>Bacteria</taxon>
        <taxon>Bacillati</taxon>
        <taxon>Bacillota</taxon>
        <taxon>Bacilli</taxon>
        <taxon>Bacillales</taxon>
        <taxon>Paenibacillaceae</taxon>
        <taxon>Paenibacillus</taxon>
    </lineage>
</organism>
<evidence type="ECO:0000313" key="3">
    <source>
        <dbReference type="EMBL" id="QHZ52473.1"/>
    </source>
</evidence>
<accession>A0A6C0QV08</accession>
<dbReference type="SUPFAM" id="SSF49373">
    <property type="entry name" value="Invasin/intimin cell-adhesion fragments"/>
    <property type="match status" value="1"/>
</dbReference>
<dbReference type="EMBL" id="CP019717">
    <property type="protein sequence ID" value="QHZ52473.1"/>
    <property type="molecule type" value="Genomic_DNA"/>
</dbReference>
<dbReference type="Pfam" id="PF02368">
    <property type="entry name" value="Big_2"/>
    <property type="match status" value="1"/>
</dbReference>
<feature type="domain" description="DUF5704" evidence="2">
    <location>
        <begin position="341"/>
        <end position="510"/>
    </location>
</feature>
<dbReference type="InterPro" id="IPR008964">
    <property type="entry name" value="Invasin/intimin_cell_adhesion"/>
</dbReference>
<feature type="domain" description="BIG2" evidence="1">
    <location>
        <begin position="242"/>
        <end position="283"/>
    </location>
</feature>
<dbReference type="InterPro" id="IPR003343">
    <property type="entry name" value="Big_2"/>
</dbReference>
<evidence type="ECO:0000259" key="2">
    <source>
        <dbReference type="Pfam" id="PF18964"/>
    </source>
</evidence>
<evidence type="ECO:0000259" key="1">
    <source>
        <dbReference type="Pfam" id="PF02368"/>
    </source>
</evidence>
<dbReference type="AlphaFoldDB" id="A0A6C0QV08"/>
<evidence type="ECO:0000313" key="4">
    <source>
        <dbReference type="Proteomes" id="UP000464330"/>
    </source>
</evidence>